<feature type="region of interest" description="Disordered" evidence="1">
    <location>
        <begin position="65"/>
        <end position="92"/>
    </location>
</feature>
<feature type="compositionally biased region" description="Basic and acidic residues" evidence="1">
    <location>
        <begin position="81"/>
        <end position="92"/>
    </location>
</feature>
<reference evidence="2 3" key="1">
    <citation type="submission" date="2016-06" db="EMBL/GenBank/DDBJ databases">
        <title>Gene turnover analysis identifies the evolutionary adaptation of the extremophile Acidithiobacillus caldus.</title>
        <authorList>
            <person name="Zhang X."/>
        </authorList>
    </citation>
    <scope>NUCLEOTIDE SEQUENCE [LARGE SCALE GENOMIC DNA]</scope>
    <source>
        <strain evidence="2 3">DX</strain>
    </source>
</reference>
<name>A0A1E7YKC3_9PROT</name>
<dbReference type="RefSeq" id="WP_070114641.1">
    <property type="nucleotide sequence ID" value="NZ_LZYE01000342.1"/>
</dbReference>
<evidence type="ECO:0000313" key="2">
    <source>
        <dbReference type="EMBL" id="OFC30238.1"/>
    </source>
</evidence>
<accession>A0A1E7YKC3</accession>
<dbReference type="SUPFAM" id="SSF47598">
    <property type="entry name" value="Ribbon-helix-helix"/>
    <property type="match status" value="1"/>
</dbReference>
<protein>
    <submittedName>
        <fullName evidence="2">Antitoxin of toxin-antitoxin stability system</fullName>
    </submittedName>
</protein>
<comment type="caution">
    <text evidence="2">The sequence shown here is derived from an EMBL/GenBank/DDBJ whole genome shotgun (WGS) entry which is preliminary data.</text>
</comment>
<gene>
    <name evidence="2" type="ORF">BAE27_12075</name>
</gene>
<dbReference type="GO" id="GO:0006355">
    <property type="term" value="P:regulation of DNA-templated transcription"/>
    <property type="evidence" value="ECO:0007669"/>
    <property type="project" value="InterPro"/>
</dbReference>
<dbReference type="EMBL" id="LZYE01000342">
    <property type="protein sequence ID" value="OFC30238.1"/>
    <property type="molecule type" value="Genomic_DNA"/>
</dbReference>
<dbReference type="Proteomes" id="UP000175616">
    <property type="component" value="Unassembled WGS sequence"/>
</dbReference>
<organism evidence="2 3">
    <name type="scientific">Acidithiobacillus caldus</name>
    <dbReference type="NCBI Taxonomy" id="33059"/>
    <lineage>
        <taxon>Bacteria</taxon>
        <taxon>Pseudomonadati</taxon>
        <taxon>Pseudomonadota</taxon>
        <taxon>Acidithiobacillia</taxon>
        <taxon>Acidithiobacillales</taxon>
        <taxon>Acidithiobacillaceae</taxon>
        <taxon>Acidithiobacillus</taxon>
    </lineage>
</organism>
<evidence type="ECO:0000313" key="3">
    <source>
        <dbReference type="Proteomes" id="UP000175616"/>
    </source>
</evidence>
<dbReference type="AlphaFoldDB" id="A0A1E7YKC3"/>
<evidence type="ECO:0000256" key="1">
    <source>
        <dbReference type="SAM" id="MobiDB-lite"/>
    </source>
</evidence>
<proteinExistence type="predicted"/>
<dbReference type="InterPro" id="IPR010985">
    <property type="entry name" value="Ribbon_hlx_hlx"/>
</dbReference>
<sequence>MTKHAVFTVKLDPELRAEFMAAAATSHRPASQILRELMREYIAQQKAEHGYQEYLQQKVAAARHSVARGHGRPNAEVEQEFALRRERVGSDA</sequence>